<dbReference type="GO" id="GO:0008324">
    <property type="term" value="F:monoatomic cation transmembrane transporter activity"/>
    <property type="evidence" value="ECO:0007669"/>
    <property type="project" value="InterPro"/>
</dbReference>
<evidence type="ECO:0000256" key="8">
    <source>
        <dbReference type="SAM" id="Phobius"/>
    </source>
</evidence>
<dbReference type="GO" id="GO:0030001">
    <property type="term" value="P:metal ion transport"/>
    <property type="evidence" value="ECO:0007669"/>
    <property type="project" value="UniProtKB-ARBA"/>
</dbReference>
<evidence type="ECO:0000313" key="10">
    <source>
        <dbReference type="Proteomes" id="UP000005631"/>
    </source>
</evidence>
<dbReference type="RefSeq" id="WP_014201853.1">
    <property type="nucleotide sequence ID" value="NC_016599.1"/>
</dbReference>
<dbReference type="EMBL" id="CP003156">
    <property type="protein sequence ID" value="AEV32497.1"/>
    <property type="molecule type" value="Genomic_DNA"/>
</dbReference>
<feature type="transmembrane region" description="Helical" evidence="8">
    <location>
        <begin position="127"/>
        <end position="145"/>
    </location>
</feature>
<name>G8R8R7_OWEHD</name>
<keyword evidence="6" id="KW-0406">Ion transport</keyword>
<dbReference type="OrthoDB" id="9810952at2"/>
<dbReference type="Pfam" id="PF02386">
    <property type="entry name" value="TrkH"/>
    <property type="match status" value="1"/>
</dbReference>
<feature type="transmembrane region" description="Helical" evidence="8">
    <location>
        <begin position="388"/>
        <end position="406"/>
    </location>
</feature>
<feature type="transmembrane region" description="Helical" evidence="8">
    <location>
        <begin position="157"/>
        <end position="180"/>
    </location>
</feature>
<feature type="transmembrane region" description="Helical" evidence="8">
    <location>
        <begin position="507"/>
        <end position="527"/>
    </location>
</feature>
<dbReference type="HOGENOM" id="CLU_026429_3_1_10"/>
<dbReference type="PANTHER" id="PTHR32024:SF1">
    <property type="entry name" value="KTR SYSTEM POTASSIUM UPTAKE PROTEIN B"/>
    <property type="match status" value="1"/>
</dbReference>
<evidence type="ECO:0000256" key="7">
    <source>
        <dbReference type="ARBA" id="ARBA00023136"/>
    </source>
</evidence>
<keyword evidence="10" id="KW-1185">Reference proteome</keyword>
<feature type="transmembrane region" description="Helical" evidence="8">
    <location>
        <begin position="309"/>
        <end position="330"/>
    </location>
</feature>
<evidence type="ECO:0000256" key="1">
    <source>
        <dbReference type="ARBA" id="ARBA00004651"/>
    </source>
</evidence>
<feature type="transmembrane region" description="Helical" evidence="8">
    <location>
        <begin position="342"/>
        <end position="367"/>
    </location>
</feature>
<evidence type="ECO:0000256" key="5">
    <source>
        <dbReference type="ARBA" id="ARBA00022989"/>
    </source>
</evidence>
<dbReference type="PANTHER" id="PTHR32024">
    <property type="entry name" value="TRK SYSTEM POTASSIUM UPTAKE PROTEIN TRKG-RELATED"/>
    <property type="match status" value="1"/>
</dbReference>
<dbReference type="Proteomes" id="UP000005631">
    <property type="component" value="Chromosome"/>
</dbReference>
<comment type="subcellular location">
    <subcellularLocation>
        <location evidence="1">Cell membrane</location>
        <topology evidence="1">Multi-pass membrane protein</topology>
    </subcellularLocation>
</comment>
<dbReference type="STRING" id="926562.Oweho_1506"/>
<feature type="transmembrane region" description="Helical" evidence="8">
    <location>
        <begin position="55"/>
        <end position="77"/>
    </location>
</feature>
<evidence type="ECO:0000313" key="9">
    <source>
        <dbReference type="EMBL" id="AEV32497.1"/>
    </source>
</evidence>
<dbReference type="AlphaFoldDB" id="G8R8R7"/>
<evidence type="ECO:0000256" key="6">
    <source>
        <dbReference type="ARBA" id="ARBA00023065"/>
    </source>
</evidence>
<dbReference type="InterPro" id="IPR003445">
    <property type="entry name" value="Cat_transpt"/>
</dbReference>
<proteinExistence type="predicted"/>
<dbReference type="GO" id="GO:0005886">
    <property type="term" value="C:plasma membrane"/>
    <property type="evidence" value="ECO:0007669"/>
    <property type="project" value="UniProtKB-SubCell"/>
</dbReference>
<sequence length="603" mass="66658">MIFQEIREKVKLFIYDSRDIVLKLFRVSSVIVAFIAVLSILYFHGFNITSEENKVITIILRVAFGYFVIKYLVRLLFSLQPLKDFKNSLFEGVLILLVILNASFAFLFDWELIHHLGQFLNIENINWFFAVGIQLYFVLILVNEVGRAGSRLSSFNLSPPAMLIGSFFILILFGSGLLVLPEMTSSGESMPYFDALFTSISASCVTGLIVVDTATYFSLKGQMVIMLLIQLGGLNIISFASVFALIARRGIGLKHQSMLQESLNAESLSASSSLFRQIFLFSMLIEIAGAVLIFFSWKDIPEVSATSDKIFYSIFHSISAFNNAGFSVFSNGLFEEGVRNAYTLHLVIALLIILGGIGFTTMRDLFSFSRIKERYQKSWRSLRIDTKLSLYSAAILILSGFVVFYVFEVNNTLKDASIWGQVVGALFQSVTTRTAGFNTVDVGALAKPALIFSIFLMFIGASPGSTGGGIKTNTFAIIILGAWSTARGKPRLELFKRTIPYDLLNKAFLIFFISICFIALGIFGLAISEPDKSLIALSYEEVSAFCTAGLSTGITADLSTTGRVIIMLSMFLGRVGILSLAFALGRNTKVHDYKYPKASLLIG</sequence>
<dbReference type="KEGG" id="oho:Oweho_1506"/>
<protein>
    <submittedName>
        <fullName evidence="9">Trk-type K+ transport system, membrane component</fullName>
    </submittedName>
</protein>
<evidence type="ECO:0000256" key="2">
    <source>
        <dbReference type="ARBA" id="ARBA00022448"/>
    </source>
</evidence>
<dbReference type="PATRIC" id="fig|926562.3.peg.1509"/>
<feature type="transmembrane region" description="Helical" evidence="8">
    <location>
        <begin position="278"/>
        <end position="297"/>
    </location>
</feature>
<feature type="transmembrane region" description="Helical" evidence="8">
    <location>
        <begin position="192"/>
        <end position="211"/>
    </location>
</feature>
<evidence type="ECO:0000256" key="4">
    <source>
        <dbReference type="ARBA" id="ARBA00022692"/>
    </source>
</evidence>
<keyword evidence="5 8" id="KW-1133">Transmembrane helix</keyword>
<keyword evidence="7 8" id="KW-0472">Membrane</keyword>
<dbReference type="eggNOG" id="COG0168">
    <property type="taxonomic scope" value="Bacteria"/>
</dbReference>
<reference evidence="9 10" key="1">
    <citation type="journal article" date="2012" name="Stand. Genomic Sci.">
        <title>Genome sequence of the orange-pigmented seawater bacterium Owenweeksia hongkongensis type strain (UST20020801(T)).</title>
        <authorList>
            <person name="Riedel T."/>
            <person name="Held B."/>
            <person name="Nolan M."/>
            <person name="Lucas S."/>
            <person name="Lapidus A."/>
            <person name="Tice H."/>
            <person name="Del Rio T.G."/>
            <person name="Cheng J.F."/>
            <person name="Han C."/>
            <person name="Tapia R."/>
            <person name="Goodwin L.A."/>
            <person name="Pitluck S."/>
            <person name="Liolios K."/>
            <person name="Mavromatis K."/>
            <person name="Pagani I."/>
            <person name="Ivanova N."/>
            <person name="Mikhailova N."/>
            <person name="Pati A."/>
            <person name="Chen A."/>
            <person name="Palaniappan K."/>
            <person name="Rohde M."/>
            <person name="Tindall B.J."/>
            <person name="Detter J.C."/>
            <person name="Goker M."/>
            <person name="Woyke T."/>
            <person name="Bristow J."/>
            <person name="Eisen J.A."/>
            <person name="Markowitz V."/>
            <person name="Hugenholtz P."/>
            <person name="Klenk H.P."/>
            <person name="Kyrpides N.C."/>
        </authorList>
    </citation>
    <scope>NUCLEOTIDE SEQUENCE</scope>
    <source>
        <strain evidence="10">DSM 17368 / JCM 12287 / NRRL B-23963</strain>
    </source>
</reference>
<gene>
    <name evidence="9" type="ordered locus">Oweho_1506</name>
</gene>
<organism evidence="9 10">
    <name type="scientific">Owenweeksia hongkongensis (strain DSM 17368 / CIP 108786 / JCM 12287 / NRRL B-23963 / UST20020801)</name>
    <dbReference type="NCBI Taxonomy" id="926562"/>
    <lineage>
        <taxon>Bacteria</taxon>
        <taxon>Pseudomonadati</taxon>
        <taxon>Bacteroidota</taxon>
        <taxon>Flavobacteriia</taxon>
        <taxon>Flavobacteriales</taxon>
        <taxon>Owenweeksiaceae</taxon>
        <taxon>Owenweeksia</taxon>
    </lineage>
</organism>
<keyword evidence="2" id="KW-0813">Transport</keyword>
<accession>G8R8R7</accession>
<keyword evidence="3" id="KW-1003">Cell membrane</keyword>
<keyword evidence="4 8" id="KW-0812">Transmembrane</keyword>
<feature type="transmembrane region" description="Helical" evidence="8">
    <location>
        <begin position="20"/>
        <end position="43"/>
    </location>
</feature>
<feature type="transmembrane region" description="Helical" evidence="8">
    <location>
        <begin position="444"/>
        <end position="462"/>
    </location>
</feature>
<feature type="transmembrane region" description="Helical" evidence="8">
    <location>
        <begin position="223"/>
        <end position="247"/>
    </location>
</feature>
<evidence type="ECO:0000256" key="3">
    <source>
        <dbReference type="ARBA" id="ARBA00022475"/>
    </source>
</evidence>
<feature type="transmembrane region" description="Helical" evidence="8">
    <location>
        <begin position="564"/>
        <end position="584"/>
    </location>
</feature>
<feature type="transmembrane region" description="Helical" evidence="8">
    <location>
        <begin position="89"/>
        <end position="107"/>
    </location>
</feature>